<comment type="caution">
    <text evidence="1">The sequence shown here is derived from an EMBL/GenBank/DDBJ whole genome shotgun (WGS) entry which is preliminary data.</text>
</comment>
<sequence>MSYDTLFAKACLLQLSTSCWTGSRSLNSAVLESVGNTEWLKGKKFLINPELLSPIKTSIQKARQLLQRSALPFPLSGLYLIPKDSIADIDGRMDAIKDEYWDKVDTFIDFYQEAREEARQALVDLFAEADYPLNMREKFSFEWRFVTLATPKKSGILTPEIYEREKEKFQNLMDEAKELSMAALREEFGHIVSHLVDRLSGNGDGKPKAFKSTMLGKMHEFLDTFGDRNVFDDDKLTELTVQAKEIVGGMTGYSISYNDVLRQQVTGEMGRLKSAIDAAIEELPRRRIRLDGDALQQAA</sequence>
<dbReference type="InterPro" id="IPR021496">
    <property type="entry name" value="DUF3150"/>
</dbReference>
<keyword evidence="2" id="KW-1185">Reference proteome</keyword>
<dbReference type="Pfam" id="PF11348">
    <property type="entry name" value="DUF3150"/>
    <property type="match status" value="1"/>
</dbReference>
<dbReference type="OrthoDB" id="5423044at2"/>
<reference evidence="1 2" key="1">
    <citation type="submission" date="2020-01" db="EMBL/GenBank/DDBJ databases">
        <title>Genome sequence of Desulfovibrio aerotolerans DSM 16695(T).</title>
        <authorList>
            <person name="Karnachuk O."/>
            <person name="Avakyan M."/>
            <person name="Mardanov A."/>
            <person name="Kadnikov V."/>
            <person name="Ravin N."/>
        </authorList>
    </citation>
    <scope>NUCLEOTIDE SEQUENCE [LARGE SCALE GENOMIC DNA]</scope>
    <source>
        <strain evidence="1 2">DSM 16695</strain>
    </source>
</reference>
<proteinExistence type="predicted"/>
<accession>A0A7C9IPZ9</accession>
<evidence type="ECO:0000313" key="1">
    <source>
        <dbReference type="EMBL" id="MYL84819.1"/>
    </source>
</evidence>
<gene>
    <name evidence="1" type="ORF">GTA51_17025</name>
</gene>
<organism evidence="1 2">
    <name type="scientific">Solidesulfovibrio aerotolerans</name>
    <dbReference type="NCBI Taxonomy" id="295255"/>
    <lineage>
        <taxon>Bacteria</taxon>
        <taxon>Pseudomonadati</taxon>
        <taxon>Thermodesulfobacteriota</taxon>
        <taxon>Desulfovibrionia</taxon>
        <taxon>Desulfovibrionales</taxon>
        <taxon>Desulfovibrionaceae</taxon>
        <taxon>Solidesulfovibrio</taxon>
    </lineage>
</organism>
<dbReference type="RefSeq" id="WP_160963193.1">
    <property type="nucleotide sequence ID" value="NZ_WVUD01000043.1"/>
</dbReference>
<dbReference type="Proteomes" id="UP000482487">
    <property type="component" value="Unassembled WGS sequence"/>
</dbReference>
<dbReference type="EMBL" id="WVUD01000043">
    <property type="protein sequence ID" value="MYL84819.1"/>
    <property type="molecule type" value="Genomic_DNA"/>
</dbReference>
<protein>
    <submittedName>
        <fullName evidence="1">DUF3150 domain-containing protein</fullName>
    </submittedName>
</protein>
<dbReference type="AlphaFoldDB" id="A0A7C9IPZ9"/>
<name>A0A7C9IPZ9_9BACT</name>
<evidence type="ECO:0000313" key="2">
    <source>
        <dbReference type="Proteomes" id="UP000482487"/>
    </source>
</evidence>